<gene>
    <name evidence="1" type="ORF">QFC21_003854</name>
</gene>
<organism evidence="1 2">
    <name type="scientific">Naganishia friedmannii</name>
    <dbReference type="NCBI Taxonomy" id="89922"/>
    <lineage>
        <taxon>Eukaryota</taxon>
        <taxon>Fungi</taxon>
        <taxon>Dikarya</taxon>
        <taxon>Basidiomycota</taxon>
        <taxon>Agaricomycotina</taxon>
        <taxon>Tremellomycetes</taxon>
        <taxon>Filobasidiales</taxon>
        <taxon>Filobasidiaceae</taxon>
        <taxon>Naganishia</taxon>
    </lineage>
</organism>
<sequence length="670" mass="73271">MEEYYQHRTIIEKVKDAGKSTYQVLGSLISTAPDYKPQDTGSSRINTGSQGAASTRKKRQSHNPVIDDRTTAGSSYVNSSSSRAASGQTPSADRPSIPSRNSHDGEGVSPTNHSDRKHRPPAAIASVPEGLRKLSTDYANTLLKSQKRSTASGREDPVPHQGPEDKSKTASNKRRKVDNMPPASIADSAKPLKTRDQRDQEAMAQSLARAADKRSLASSAKYGKNAKNVNGRRDPIEVKGKGKAVQADEPEIIELDADSDEEAANPPQQNVSLAAMMKSAAAPSKESVNLKSAQKQSSNNVIAPASPIPLASLHLEDHASPLPRQAYLPPMEEGMSRSAESNHREAPAGEGMAEGRARRRDVTPPNTSPTTRLTMLAAGRASESHIAYAQRLSPQPKSLPSQSLPPPPKLRSPSPCMFQGDGRVVSRPIRERPAWVDNPPYADEGDVALLRQIPLSLVSNFVALADDMDRRGEDQQTFRLEEFLEFRGWKNQIIGTTPDSNGAVLDARHVWAAQKCCRAKRSANIREAEARGMVFWPSGDSSATHEDASEMPEEMVNGLTNDKAVARIDPSTPNRRPVTIAQDSPEFSVQPTPPKRKVNVDRIESPGPSAVRHQQHQQLDQKKDETHHQNQQGDEIQSPQPVKADNSPEDPIEEDDERDEIQWIRETTKA</sequence>
<dbReference type="Proteomes" id="UP001227268">
    <property type="component" value="Unassembled WGS sequence"/>
</dbReference>
<name>A0ACC2VMK3_9TREE</name>
<proteinExistence type="predicted"/>
<keyword evidence="2" id="KW-1185">Reference proteome</keyword>
<comment type="caution">
    <text evidence="1">The sequence shown here is derived from an EMBL/GenBank/DDBJ whole genome shotgun (WGS) entry which is preliminary data.</text>
</comment>
<evidence type="ECO:0000313" key="1">
    <source>
        <dbReference type="EMBL" id="KAJ9099851.1"/>
    </source>
</evidence>
<protein>
    <submittedName>
        <fullName evidence="1">Uncharacterized protein</fullName>
    </submittedName>
</protein>
<dbReference type="EMBL" id="JASBWT010000012">
    <property type="protein sequence ID" value="KAJ9099851.1"/>
    <property type="molecule type" value="Genomic_DNA"/>
</dbReference>
<reference evidence="1" key="1">
    <citation type="submission" date="2023-04" db="EMBL/GenBank/DDBJ databases">
        <title>Draft Genome sequencing of Naganishia species isolated from polar environments using Oxford Nanopore Technology.</title>
        <authorList>
            <person name="Leo P."/>
            <person name="Venkateswaran K."/>
        </authorList>
    </citation>
    <scope>NUCLEOTIDE SEQUENCE</scope>
    <source>
        <strain evidence="1">MNA-CCFEE 5423</strain>
    </source>
</reference>
<evidence type="ECO:0000313" key="2">
    <source>
        <dbReference type="Proteomes" id="UP001227268"/>
    </source>
</evidence>
<accession>A0ACC2VMK3</accession>